<dbReference type="Proteomes" id="UP001146120">
    <property type="component" value="Unassembled WGS sequence"/>
</dbReference>
<comment type="caution">
    <text evidence="2">The sequence shown here is derived from an EMBL/GenBank/DDBJ whole genome shotgun (WGS) entry which is preliminary data.</text>
</comment>
<feature type="domain" description="Tc1-like transposase DDE" evidence="1">
    <location>
        <begin position="58"/>
        <end position="175"/>
    </location>
</feature>
<dbReference type="GO" id="GO:0003676">
    <property type="term" value="F:nucleic acid binding"/>
    <property type="evidence" value="ECO:0007669"/>
    <property type="project" value="InterPro"/>
</dbReference>
<reference evidence="2" key="1">
    <citation type="submission" date="2022-11" db="EMBL/GenBank/DDBJ databases">
        <authorList>
            <person name="Morgan W.R."/>
            <person name="Tartar A."/>
        </authorList>
    </citation>
    <scope>NUCLEOTIDE SEQUENCE</scope>
    <source>
        <strain evidence="2">ARSEF 373</strain>
    </source>
</reference>
<dbReference type="PANTHER" id="PTHR23022">
    <property type="entry name" value="TRANSPOSABLE ELEMENT-RELATED"/>
    <property type="match status" value="1"/>
</dbReference>
<dbReference type="InterPro" id="IPR038717">
    <property type="entry name" value="Tc1-like_DDE_dom"/>
</dbReference>
<gene>
    <name evidence="2" type="ORF">N0F65_003631</name>
</gene>
<proteinExistence type="predicted"/>
<dbReference type="InterPro" id="IPR052338">
    <property type="entry name" value="Transposase_5"/>
</dbReference>
<accession>A0AAV2YM18</accession>
<dbReference type="Pfam" id="PF13358">
    <property type="entry name" value="DDE_3"/>
    <property type="match status" value="1"/>
</dbReference>
<name>A0AAV2YM18_9STRA</name>
<protein>
    <recommendedName>
        <fullName evidence="1">Tc1-like transposase DDE domain-containing protein</fullName>
    </recommendedName>
</protein>
<dbReference type="PANTHER" id="PTHR23022:SF129">
    <property type="entry name" value="TRANSPOSABLE ELEMENT TC3 TRANSPOSASE"/>
    <property type="match status" value="1"/>
</dbReference>
<keyword evidence="3" id="KW-1185">Reference proteome</keyword>
<sequence>MSSAKIKATLNLSCSRSTVCRALRGTKIAKYIKRKPAPALKAEHKVRPEIFSKRVAGGGSVMVWAAMSARGTSEIKFLEGRQNAVKNQETLTTHLLPFIDKLCLADDDFQPIFQQDWAGFHRAKSIEAWLEDENIVTMSWPAKSPDLIPIENLWGDLVLAVYENGRQFESVNDLRAQILISWSKIKVERLKRLMSDMPTRMALVLKSAGSKIAR</sequence>
<evidence type="ECO:0000259" key="1">
    <source>
        <dbReference type="Pfam" id="PF13358"/>
    </source>
</evidence>
<dbReference type="InterPro" id="IPR036397">
    <property type="entry name" value="RNaseH_sf"/>
</dbReference>
<dbReference type="AlphaFoldDB" id="A0AAV2YM18"/>
<evidence type="ECO:0000313" key="2">
    <source>
        <dbReference type="EMBL" id="DAZ95005.1"/>
    </source>
</evidence>
<evidence type="ECO:0000313" key="3">
    <source>
        <dbReference type="Proteomes" id="UP001146120"/>
    </source>
</evidence>
<organism evidence="2 3">
    <name type="scientific">Lagenidium giganteum</name>
    <dbReference type="NCBI Taxonomy" id="4803"/>
    <lineage>
        <taxon>Eukaryota</taxon>
        <taxon>Sar</taxon>
        <taxon>Stramenopiles</taxon>
        <taxon>Oomycota</taxon>
        <taxon>Peronosporomycetes</taxon>
        <taxon>Pythiales</taxon>
        <taxon>Pythiaceae</taxon>
    </lineage>
</organism>
<dbReference type="Gene3D" id="3.30.420.10">
    <property type="entry name" value="Ribonuclease H-like superfamily/Ribonuclease H"/>
    <property type="match status" value="1"/>
</dbReference>
<dbReference type="EMBL" id="DAKRPA010000222">
    <property type="protein sequence ID" value="DAZ95005.1"/>
    <property type="molecule type" value="Genomic_DNA"/>
</dbReference>
<reference evidence="2" key="2">
    <citation type="journal article" date="2023" name="Microbiol Resour">
        <title>Decontamination and Annotation of the Draft Genome Sequence of the Oomycete Lagenidium giganteum ARSEF 373.</title>
        <authorList>
            <person name="Morgan W.R."/>
            <person name="Tartar A."/>
        </authorList>
    </citation>
    <scope>NUCLEOTIDE SEQUENCE</scope>
    <source>
        <strain evidence="2">ARSEF 373</strain>
    </source>
</reference>